<evidence type="ECO:0008006" key="3">
    <source>
        <dbReference type="Google" id="ProtNLM"/>
    </source>
</evidence>
<reference evidence="1 2" key="1">
    <citation type="submission" date="2018-08" db="EMBL/GenBank/DDBJ databases">
        <title>A genome reference for cultivated species of the human gut microbiota.</title>
        <authorList>
            <person name="Zou Y."/>
            <person name="Xue W."/>
            <person name="Luo G."/>
        </authorList>
    </citation>
    <scope>NUCLEOTIDE SEQUENCE [LARGE SCALE GENOMIC DNA]</scope>
    <source>
        <strain evidence="1 2">AF14-6AC</strain>
    </source>
</reference>
<sequence length="82" mass="9698">MYLLNRLQKYINTKFFHLLVAPLKISQHATQSVYRLVPLQNFTSSSDIDWNKAITEIDQQLYIKYSLTDEEIAFIESMIKPM</sequence>
<accession>A0A412WK28</accession>
<comment type="caution">
    <text evidence="1">The sequence shown here is derived from an EMBL/GenBank/DDBJ whole genome shotgun (WGS) entry which is preliminary data.</text>
</comment>
<evidence type="ECO:0000313" key="1">
    <source>
        <dbReference type="EMBL" id="RGV27573.1"/>
    </source>
</evidence>
<evidence type="ECO:0000313" key="2">
    <source>
        <dbReference type="Proteomes" id="UP000283426"/>
    </source>
</evidence>
<organism evidence="1 2">
    <name type="scientific">Odoribacter splanchnicus</name>
    <dbReference type="NCBI Taxonomy" id="28118"/>
    <lineage>
        <taxon>Bacteria</taxon>
        <taxon>Pseudomonadati</taxon>
        <taxon>Bacteroidota</taxon>
        <taxon>Bacteroidia</taxon>
        <taxon>Bacteroidales</taxon>
        <taxon>Odoribacteraceae</taxon>
        <taxon>Odoribacter</taxon>
    </lineage>
</organism>
<name>A0A412WK28_9BACT</name>
<protein>
    <recommendedName>
        <fullName evidence="3">Type II restriction endonuclease</fullName>
    </recommendedName>
</protein>
<dbReference type="EMBL" id="QRYW01000012">
    <property type="protein sequence ID" value="RGV27573.1"/>
    <property type="molecule type" value="Genomic_DNA"/>
</dbReference>
<proteinExistence type="predicted"/>
<gene>
    <name evidence="1" type="ORF">DWW24_06865</name>
</gene>
<dbReference type="AlphaFoldDB" id="A0A412WK28"/>
<dbReference type="Proteomes" id="UP000283426">
    <property type="component" value="Unassembled WGS sequence"/>
</dbReference>